<accession>A0A4R7KBZ8</accession>
<dbReference type="Proteomes" id="UP000295325">
    <property type="component" value="Unassembled WGS sequence"/>
</dbReference>
<comment type="caution">
    <text evidence="1">The sequence shown here is derived from an EMBL/GenBank/DDBJ whole genome shotgun (WGS) entry which is preliminary data.</text>
</comment>
<evidence type="ECO:0008006" key="3">
    <source>
        <dbReference type="Google" id="ProtNLM"/>
    </source>
</evidence>
<reference evidence="1 2" key="1">
    <citation type="submission" date="2019-03" db="EMBL/GenBank/DDBJ databases">
        <title>Genomic Encyclopedia of Type Strains, Phase IV (KMG-IV): sequencing the most valuable type-strain genomes for metagenomic binning, comparative biology and taxonomic classification.</title>
        <authorList>
            <person name="Goeker M."/>
        </authorList>
    </citation>
    <scope>NUCLEOTIDE SEQUENCE [LARGE SCALE GENOMIC DNA]</scope>
    <source>
        <strain evidence="1 2">DSM 24455</strain>
    </source>
</reference>
<evidence type="ECO:0000313" key="2">
    <source>
        <dbReference type="Proteomes" id="UP000295325"/>
    </source>
</evidence>
<proteinExistence type="predicted"/>
<evidence type="ECO:0000313" key="1">
    <source>
        <dbReference type="EMBL" id="TDT52078.1"/>
    </source>
</evidence>
<protein>
    <recommendedName>
        <fullName evidence="3">Heat induced stress protein YflT</fullName>
    </recommendedName>
</protein>
<gene>
    <name evidence="1" type="ORF">EDD71_11459</name>
</gene>
<name>A0A4R7KBZ8_9CLOT</name>
<organism evidence="1 2">
    <name type="scientific">Fonticella tunisiensis</name>
    <dbReference type="NCBI Taxonomy" id="1096341"/>
    <lineage>
        <taxon>Bacteria</taxon>
        <taxon>Bacillati</taxon>
        <taxon>Bacillota</taxon>
        <taxon>Clostridia</taxon>
        <taxon>Eubacteriales</taxon>
        <taxon>Clostridiaceae</taxon>
        <taxon>Fonticella</taxon>
    </lineage>
</organism>
<sequence>MKVEGFFRNIKNANEAVKKLNSEGFKNAYVDLNDDNINERNLQTNLPGSTNSPSLSNLVLRSGGVSEEDVSPIAAASPMVSGMGGFEEITDINCKVVVETDSNEEKRVRDIISSMGGHFKNPSLDLGSMVEVKDELHDALDDVMS</sequence>
<dbReference type="EMBL" id="SOAZ01000014">
    <property type="protein sequence ID" value="TDT52078.1"/>
    <property type="molecule type" value="Genomic_DNA"/>
</dbReference>
<dbReference type="AlphaFoldDB" id="A0A4R7KBZ8"/>
<dbReference type="OrthoDB" id="1907002at2"/>
<keyword evidence="2" id="KW-1185">Reference proteome</keyword>
<dbReference type="RefSeq" id="WP_133628474.1">
    <property type="nucleotide sequence ID" value="NZ_SOAZ01000014.1"/>
</dbReference>